<feature type="signal peptide" evidence="1">
    <location>
        <begin position="1"/>
        <end position="19"/>
    </location>
</feature>
<evidence type="ECO:0008006" key="4">
    <source>
        <dbReference type="Google" id="ProtNLM"/>
    </source>
</evidence>
<feature type="chain" id="PRO_5012228374" description="Hydrophobin" evidence="1">
    <location>
        <begin position="20"/>
        <end position="156"/>
    </location>
</feature>
<protein>
    <recommendedName>
        <fullName evidence="4">Hydrophobin</fullName>
    </recommendedName>
</protein>
<organism evidence="2 3">
    <name type="scientific">Aspergillus versicolor CBS 583.65</name>
    <dbReference type="NCBI Taxonomy" id="1036611"/>
    <lineage>
        <taxon>Eukaryota</taxon>
        <taxon>Fungi</taxon>
        <taxon>Dikarya</taxon>
        <taxon>Ascomycota</taxon>
        <taxon>Pezizomycotina</taxon>
        <taxon>Eurotiomycetes</taxon>
        <taxon>Eurotiomycetidae</taxon>
        <taxon>Eurotiales</taxon>
        <taxon>Aspergillaceae</taxon>
        <taxon>Aspergillus</taxon>
        <taxon>Aspergillus subgen. Nidulantes</taxon>
    </lineage>
</organism>
<gene>
    <name evidence="2" type="ORF">ASPVEDRAFT_47169</name>
</gene>
<evidence type="ECO:0000313" key="2">
    <source>
        <dbReference type="EMBL" id="OJJ07983.1"/>
    </source>
</evidence>
<dbReference type="GeneID" id="63729229"/>
<proteinExistence type="predicted"/>
<evidence type="ECO:0000313" key="3">
    <source>
        <dbReference type="Proteomes" id="UP000184073"/>
    </source>
</evidence>
<sequence>MHIPITIPLILSLTQLTSAIPYTTTSTSSTATSSLPPKEAISSSIAHETPSAFGAAGIKNNTAACPPSHASKQCCTNLGDQVEDILGQLGEVVPIVGEVTASSRTGLSCNAVVENSECGLSLMCCSGKPGRPKEDDETPSEGQQEVWPIYLSMDIY</sequence>
<dbReference type="OrthoDB" id="4292214at2759"/>
<name>A0A1L9Q2I5_ASPVE</name>
<dbReference type="AlphaFoldDB" id="A0A1L9Q2I5"/>
<keyword evidence="1" id="KW-0732">Signal</keyword>
<accession>A0A1L9Q2I5</accession>
<dbReference type="EMBL" id="KV878138">
    <property type="protein sequence ID" value="OJJ07983.1"/>
    <property type="molecule type" value="Genomic_DNA"/>
</dbReference>
<reference evidence="3" key="1">
    <citation type="journal article" date="2017" name="Genome Biol.">
        <title>Comparative genomics reveals high biological diversity and specific adaptations in the industrially and medically important fungal genus Aspergillus.</title>
        <authorList>
            <person name="de Vries R.P."/>
            <person name="Riley R."/>
            <person name="Wiebenga A."/>
            <person name="Aguilar-Osorio G."/>
            <person name="Amillis S."/>
            <person name="Uchima C.A."/>
            <person name="Anderluh G."/>
            <person name="Asadollahi M."/>
            <person name="Askin M."/>
            <person name="Barry K."/>
            <person name="Battaglia E."/>
            <person name="Bayram O."/>
            <person name="Benocci T."/>
            <person name="Braus-Stromeyer S.A."/>
            <person name="Caldana C."/>
            <person name="Canovas D."/>
            <person name="Cerqueira G.C."/>
            <person name="Chen F."/>
            <person name="Chen W."/>
            <person name="Choi C."/>
            <person name="Clum A."/>
            <person name="Dos Santos R.A."/>
            <person name="Damasio A.R."/>
            <person name="Diallinas G."/>
            <person name="Emri T."/>
            <person name="Fekete E."/>
            <person name="Flipphi M."/>
            <person name="Freyberg S."/>
            <person name="Gallo A."/>
            <person name="Gournas C."/>
            <person name="Habgood R."/>
            <person name="Hainaut M."/>
            <person name="Harispe M.L."/>
            <person name="Henrissat B."/>
            <person name="Hilden K.S."/>
            <person name="Hope R."/>
            <person name="Hossain A."/>
            <person name="Karabika E."/>
            <person name="Karaffa L."/>
            <person name="Karanyi Z."/>
            <person name="Krasevec N."/>
            <person name="Kuo A."/>
            <person name="Kusch H."/>
            <person name="LaButti K."/>
            <person name="Lagendijk E.L."/>
            <person name="Lapidus A."/>
            <person name="Levasseur A."/>
            <person name="Lindquist E."/>
            <person name="Lipzen A."/>
            <person name="Logrieco A.F."/>
            <person name="MacCabe A."/>
            <person name="Maekelae M.R."/>
            <person name="Malavazi I."/>
            <person name="Melin P."/>
            <person name="Meyer V."/>
            <person name="Mielnichuk N."/>
            <person name="Miskei M."/>
            <person name="Molnar A.P."/>
            <person name="Mule G."/>
            <person name="Ngan C.Y."/>
            <person name="Orejas M."/>
            <person name="Orosz E."/>
            <person name="Ouedraogo J.P."/>
            <person name="Overkamp K.M."/>
            <person name="Park H.-S."/>
            <person name="Perrone G."/>
            <person name="Piumi F."/>
            <person name="Punt P.J."/>
            <person name="Ram A.F."/>
            <person name="Ramon A."/>
            <person name="Rauscher S."/>
            <person name="Record E."/>
            <person name="Riano-Pachon D.M."/>
            <person name="Robert V."/>
            <person name="Roehrig J."/>
            <person name="Ruller R."/>
            <person name="Salamov A."/>
            <person name="Salih N.S."/>
            <person name="Samson R.A."/>
            <person name="Sandor E."/>
            <person name="Sanguinetti M."/>
            <person name="Schuetze T."/>
            <person name="Sepcic K."/>
            <person name="Shelest E."/>
            <person name="Sherlock G."/>
            <person name="Sophianopoulou V."/>
            <person name="Squina F.M."/>
            <person name="Sun H."/>
            <person name="Susca A."/>
            <person name="Todd R.B."/>
            <person name="Tsang A."/>
            <person name="Unkles S.E."/>
            <person name="van de Wiele N."/>
            <person name="van Rossen-Uffink D."/>
            <person name="Oliveira J.V."/>
            <person name="Vesth T.C."/>
            <person name="Visser J."/>
            <person name="Yu J.-H."/>
            <person name="Zhou M."/>
            <person name="Andersen M.R."/>
            <person name="Archer D.B."/>
            <person name="Baker S.E."/>
            <person name="Benoit I."/>
            <person name="Brakhage A.A."/>
            <person name="Braus G.H."/>
            <person name="Fischer R."/>
            <person name="Frisvad J.C."/>
            <person name="Goldman G.H."/>
            <person name="Houbraken J."/>
            <person name="Oakley B."/>
            <person name="Pocsi I."/>
            <person name="Scazzocchio C."/>
            <person name="Seiboth B."/>
            <person name="vanKuyk P.A."/>
            <person name="Wortman J."/>
            <person name="Dyer P.S."/>
            <person name="Grigoriev I.V."/>
        </authorList>
    </citation>
    <scope>NUCLEOTIDE SEQUENCE [LARGE SCALE GENOMIC DNA]</scope>
    <source>
        <strain evidence="3">CBS 583.65</strain>
    </source>
</reference>
<keyword evidence="3" id="KW-1185">Reference proteome</keyword>
<dbReference type="VEuPathDB" id="FungiDB:ASPVEDRAFT_47169"/>
<dbReference type="Proteomes" id="UP000184073">
    <property type="component" value="Unassembled WGS sequence"/>
</dbReference>
<evidence type="ECO:0000256" key="1">
    <source>
        <dbReference type="SAM" id="SignalP"/>
    </source>
</evidence>
<dbReference type="RefSeq" id="XP_040673745.1">
    <property type="nucleotide sequence ID" value="XM_040813718.1"/>
</dbReference>